<dbReference type="PANTHER" id="PTHR30203:SF32">
    <property type="entry name" value="CATION EFFLUX SYSTEM PROTEIN CUSC"/>
    <property type="match status" value="1"/>
</dbReference>
<accession>A0A3Z6QT94</accession>
<comment type="subcellular location">
    <subcellularLocation>
        <location evidence="1 3">Cell outer membrane</location>
        <topology evidence="1 3">Lipid-anchor</topology>
    </subcellularLocation>
</comment>
<dbReference type="InterPro" id="IPR003423">
    <property type="entry name" value="OMP_efflux"/>
</dbReference>
<dbReference type="EMBL" id="AAHPHN010000076">
    <property type="protein sequence ID" value="EBY8644987.1"/>
    <property type="molecule type" value="Genomic_DNA"/>
</dbReference>
<keyword evidence="3" id="KW-1134">Transmembrane beta strand</keyword>
<dbReference type="NCBIfam" id="TIGR01845">
    <property type="entry name" value="outer_NodT"/>
    <property type="match status" value="1"/>
</dbReference>
<dbReference type="Gene3D" id="1.20.1600.10">
    <property type="entry name" value="Outer membrane efflux proteins (OEP)"/>
    <property type="match status" value="1"/>
</dbReference>
<organism evidence="4">
    <name type="scientific">Salmonella enterica subsp. enterica serovar Java</name>
    <dbReference type="NCBI Taxonomy" id="224729"/>
    <lineage>
        <taxon>Bacteria</taxon>
        <taxon>Pseudomonadati</taxon>
        <taxon>Pseudomonadota</taxon>
        <taxon>Gammaproteobacteria</taxon>
        <taxon>Enterobacterales</taxon>
        <taxon>Enterobacteriaceae</taxon>
        <taxon>Salmonella</taxon>
    </lineage>
</organism>
<evidence type="ECO:0000256" key="2">
    <source>
        <dbReference type="ARBA" id="ARBA00007613"/>
    </source>
</evidence>
<evidence type="ECO:0000313" key="4">
    <source>
        <dbReference type="EMBL" id="EAC0790169.1"/>
    </source>
</evidence>
<dbReference type="AlphaFoldDB" id="A0A3Z6QT94"/>
<sequence length="454" mass="50579">MRILFPPTLCLLILFTVGCGSMVKSHYQKPRVNFPAHWQQDDTGIPPAPFDWRDFHDPLLDKWLQQVIISNNDLAVAILRVYRARLEADRAGISTAPGVSATLNTGAGTALDKASPVTRNSSASVSTNYEVDLWGKLARQRDAAEWARQATEQDLQSARLALLANASNNYWRLGFISQQLTVLHQSTDYARETLRLADARHRAGSISSLDVVNAGQNVLAQENRLTALRRDRLQALNEQVLLLGVPPGSPVAEPSGLPTGPLPEINPRIPVSVLGRRPDVRAKELRLREALAGVDIKRTAYYPAFSLTGSLGTTSTALLAFLRNPAGSVGAALSLPFLEWRQMDVDISIARNDYEQRVLEFRQALYKAMTDIDDALTQRAQLTTQETHLRAALDLALQSERLNEVRYRQGAVPVTFWLDAQEQRRQAELALLENRFSQYRNLTQIWLEFGGSPQ</sequence>
<evidence type="ECO:0000256" key="1">
    <source>
        <dbReference type="ARBA" id="ARBA00004459"/>
    </source>
</evidence>
<dbReference type="GO" id="GO:0015562">
    <property type="term" value="F:efflux transmembrane transporter activity"/>
    <property type="evidence" value="ECO:0007669"/>
    <property type="project" value="InterPro"/>
</dbReference>
<dbReference type="PROSITE" id="PS51257">
    <property type="entry name" value="PROKAR_LIPOPROTEIN"/>
    <property type="match status" value="1"/>
</dbReference>
<gene>
    <name evidence="4" type="ORF">D6K54_26250</name>
    <name evidence="5" type="ORF">D6S17_26285</name>
    <name evidence="6" type="ORF">EZX71_24945</name>
</gene>
<name>A0A3Z6QT94_SALEB</name>
<evidence type="ECO:0000313" key="6">
    <source>
        <dbReference type="EMBL" id="ECW2471135.1"/>
    </source>
</evidence>
<comment type="caution">
    <text evidence="4">The sequence shown here is derived from an EMBL/GenBank/DDBJ whole genome shotgun (WGS) entry which is preliminary data.</text>
</comment>
<keyword evidence="3" id="KW-0564">Palmitate</keyword>
<dbReference type="GO" id="GO:0009279">
    <property type="term" value="C:cell outer membrane"/>
    <property type="evidence" value="ECO:0007669"/>
    <property type="project" value="UniProtKB-SubCell"/>
</dbReference>
<proteinExistence type="inferred from homology"/>
<keyword evidence="3" id="KW-0449">Lipoprotein</keyword>
<comment type="similarity">
    <text evidence="2 3">Belongs to the outer membrane factor (OMF) (TC 1.B.17) family.</text>
</comment>
<keyword evidence="3" id="KW-0812">Transmembrane</keyword>
<protein>
    <submittedName>
        <fullName evidence="4">TolC family protein</fullName>
    </submittedName>
</protein>
<dbReference type="InterPro" id="IPR010131">
    <property type="entry name" value="MdtP/NodT-like"/>
</dbReference>
<evidence type="ECO:0000256" key="3">
    <source>
        <dbReference type="RuleBase" id="RU362097"/>
    </source>
</evidence>
<keyword evidence="3" id="KW-0472">Membrane</keyword>
<reference evidence="4" key="1">
    <citation type="submission" date="2018-09" db="EMBL/GenBank/DDBJ databases">
        <authorList>
            <person name="Ashton P.M."/>
            <person name="Dallman T."/>
            <person name="Nair S."/>
            <person name="De Pinna E."/>
            <person name="Peters T."/>
            <person name="Grant K."/>
        </authorList>
    </citation>
    <scope>NUCLEOTIDE SEQUENCE [LARGE SCALE GENOMIC DNA]</scope>
    <source>
        <strain evidence="5">140692</strain>
        <strain evidence="6">367309</strain>
        <strain evidence="4">412099</strain>
    </source>
</reference>
<dbReference type="EMBL" id="AAAGSE010000066">
    <property type="protein sequence ID" value="EAC0790169.1"/>
    <property type="molecule type" value="Genomic_DNA"/>
</dbReference>
<dbReference type="Pfam" id="PF02321">
    <property type="entry name" value="OEP"/>
    <property type="match status" value="2"/>
</dbReference>
<dbReference type="PANTHER" id="PTHR30203">
    <property type="entry name" value="OUTER MEMBRANE CATION EFFLUX PROTEIN"/>
    <property type="match status" value="1"/>
</dbReference>
<dbReference type="Gene3D" id="2.20.200.10">
    <property type="entry name" value="Outer membrane efflux proteins (OEP)"/>
    <property type="match status" value="1"/>
</dbReference>
<dbReference type="SUPFAM" id="SSF56954">
    <property type="entry name" value="Outer membrane efflux proteins (OEP)"/>
    <property type="match status" value="1"/>
</dbReference>
<dbReference type="Proteomes" id="UP000839733">
    <property type="component" value="Unassembled WGS sequence"/>
</dbReference>
<dbReference type="EMBL" id="AAKVUB010000047">
    <property type="protein sequence ID" value="ECW2471135.1"/>
    <property type="molecule type" value="Genomic_DNA"/>
</dbReference>
<dbReference type="Proteomes" id="UP000839631">
    <property type="component" value="Unassembled WGS sequence"/>
</dbReference>
<evidence type="ECO:0000313" key="5">
    <source>
        <dbReference type="EMBL" id="EBY8644987.1"/>
    </source>
</evidence>